<proteinExistence type="predicted"/>
<gene>
    <name evidence="1" type="ORF">KGM_215120A</name>
</gene>
<evidence type="ECO:0000313" key="2">
    <source>
        <dbReference type="Proteomes" id="UP000007151"/>
    </source>
</evidence>
<dbReference type="KEGG" id="dpl:KGM_215120A"/>
<name>A0A212EKS0_DANPL</name>
<dbReference type="EMBL" id="AGBW02014215">
    <property type="protein sequence ID" value="OWR42092.1"/>
    <property type="molecule type" value="Genomic_DNA"/>
</dbReference>
<feature type="non-terminal residue" evidence="1">
    <location>
        <position position="76"/>
    </location>
</feature>
<organism evidence="1 2">
    <name type="scientific">Danaus plexippus plexippus</name>
    <dbReference type="NCBI Taxonomy" id="278856"/>
    <lineage>
        <taxon>Eukaryota</taxon>
        <taxon>Metazoa</taxon>
        <taxon>Ecdysozoa</taxon>
        <taxon>Arthropoda</taxon>
        <taxon>Hexapoda</taxon>
        <taxon>Insecta</taxon>
        <taxon>Pterygota</taxon>
        <taxon>Neoptera</taxon>
        <taxon>Endopterygota</taxon>
        <taxon>Lepidoptera</taxon>
        <taxon>Glossata</taxon>
        <taxon>Ditrysia</taxon>
        <taxon>Papilionoidea</taxon>
        <taxon>Nymphalidae</taxon>
        <taxon>Danainae</taxon>
        <taxon>Danaini</taxon>
        <taxon>Danaina</taxon>
        <taxon>Danaus</taxon>
        <taxon>Danaus</taxon>
    </lineage>
</organism>
<reference evidence="1 2" key="1">
    <citation type="journal article" date="2011" name="Cell">
        <title>The monarch butterfly genome yields insights into long-distance migration.</title>
        <authorList>
            <person name="Zhan S."/>
            <person name="Merlin C."/>
            <person name="Boore J.L."/>
            <person name="Reppert S.M."/>
        </authorList>
    </citation>
    <scope>NUCLEOTIDE SEQUENCE [LARGE SCALE GENOMIC DNA]</scope>
    <source>
        <strain evidence="1">F-2</strain>
    </source>
</reference>
<dbReference type="AlphaFoldDB" id="A0A212EKS0"/>
<sequence>MEPWRRQRLQTVSMIRDLRVTVRDILGQSSTLEASIPSTSNARKICYMCPSKARRTTKNRCSRCRKAICGLVNVDV</sequence>
<accession>A0A212EKS0</accession>
<keyword evidence="2" id="KW-1185">Reference proteome</keyword>
<comment type="caution">
    <text evidence="1">The sequence shown here is derived from an EMBL/GenBank/DDBJ whole genome shotgun (WGS) entry which is preliminary data.</text>
</comment>
<dbReference type="InParanoid" id="A0A212EKS0"/>
<evidence type="ECO:0000313" key="1">
    <source>
        <dbReference type="EMBL" id="OWR42092.1"/>
    </source>
</evidence>
<dbReference type="Proteomes" id="UP000007151">
    <property type="component" value="Unassembled WGS sequence"/>
</dbReference>
<protein>
    <submittedName>
        <fullName evidence="1">Transposase</fullName>
    </submittedName>
</protein>